<name>A0A2K1K0C0_PHYPA</name>
<protein>
    <submittedName>
        <fullName evidence="1 2">Uncharacterized protein</fullName>
    </submittedName>
</protein>
<reference evidence="1 3" key="1">
    <citation type="journal article" date="2008" name="Science">
        <title>The Physcomitrella genome reveals evolutionary insights into the conquest of land by plants.</title>
        <authorList>
            <person name="Rensing S."/>
            <person name="Lang D."/>
            <person name="Zimmer A."/>
            <person name="Terry A."/>
            <person name="Salamov A."/>
            <person name="Shapiro H."/>
            <person name="Nishiyama T."/>
            <person name="Perroud P.-F."/>
            <person name="Lindquist E."/>
            <person name="Kamisugi Y."/>
            <person name="Tanahashi T."/>
            <person name="Sakakibara K."/>
            <person name="Fujita T."/>
            <person name="Oishi K."/>
            <person name="Shin-I T."/>
            <person name="Kuroki Y."/>
            <person name="Toyoda A."/>
            <person name="Suzuki Y."/>
            <person name="Hashimoto A."/>
            <person name="Yamaguchi K."/>
            <person name="Sugano A."/>
            <person name="Kohara Y."/>
            <person name="Fujiyama A."/>
            <person name="Anterola A."/>
            <person name="Aoki S."/>
            <person name="Ashton N."/>
            <person name="Barbazuk W.B."/>
            <person name="Barker E."/>
            <person name="Bennetzen J."/>
            <person name="Bezanilla M."/>
            <person name="Blankenship R."/>
            <person name="Cho S.H."/>
            <person name="Dutcher S."/>
            <person name="Estelle M."/>
            <person name="Fawcett J.A."/>
            <person name="Gundlach H."/>
            <person name="Hanada K."/>
            <person name="Heyl A."/>
            <person name="Hicks K.A."/>
            <person name="Hugh J."/>
            <person name="Lohr M."/>
            <person name="Mayer K."/>
            <person name="Melkozernov A."/>
            <person name="Murata T."/>
            <person name="Nelson D."/>
            <person name="Pils B."/>
            <person name="Prigge M."/>
            <person name="Reiss B."/>
            <person name="Renner T."/>
            <person name="Rombauts S."/>
            <person name="Rushton P."/>
            <person name="Sanderfoot A."/>
            <person name="Schween G."/>
            <person name="Shiu S.-H."/>
            <person name="Stueber K."/>
            <person name="Theodoulou F.L."/>
            <person name="Tu H."/>
            <person name="Van de Peer Y."/>
            <person name="Verrier P.J."/>
            <person name="Waters E."/>
            <person name="Wood A."/>
            <person name="Yang L."/>
            <person name="Cove D."/>
            <person name="Cuming A."/>
            <person name="Hasebe M."/>
            <person name="Lucas S."/>
            <person name="Mishler D.B."/>
            <person name="Reski R."/>
            <person name="Grigoriev I."/>
            <person name="Quatrano R.S."/>
            <person name="Boore J.L."/>
        </authorList>
    </citation>
    <scope>NUCLEOTIDE SEQUENCE [LARGE SCALE GENOMIC DNA]</scope>
    <source>
        <strain evidence="2 3">cv. Gransden 2004</strain>
    </source>
</reference>
<dbReference type="Proteomes" id="UP000006727">
    <property type="component" value="Chromosome 10"/>
</dbReference>
<evidence type="ECO:0000313" key="3">
    <source>
        <dbReference type="Proteomes" id="UP000006727"/>
    </source>
</evidence>
<gene>
    <name evidence="1" type="ORF">PHYPA_014337</name>
</gene>
<proteinExistence type="predicted"/>
<reference evidence="2" key="3">
    <citation type="submission" date="2020-12" db="UniProtKB">
        <authorList>
            <consortium name="EnsemblPlants"/>
        </authorList>
    </citation>
    <scope>IDENTIFICATION</scope>
</reference>
<organism evidence="1">
    <name type="scientific">Physcomitrium patens</name>
    <name type="common">Spreading-leaved earth moss</name>
    <name type="synonym">Physcomitrella patens</name>
    <dbReference type="NCBI Taxonomy" id="3218"/>
    <lineage>
        <taxon>Eukaryota</taxon>
        <taxon>Viridiplantae</taxon>
        <taxon>Streptophyta</taxon>
        <taxon>Embryophyta</taxon>
        <taxon>Bryophyta</taxon>
        <taxon>Bryophytina</taxon>
        <taxon>Bryopsida</taxon>
        <taxon>Funariidae</taxon>
        <taxon>Funariales</taxon>
        <taxon>Funariaceae</taxon>
        <taxon>Physcomitrium</taxon>
    </lineage>
</organism>
<dbReference type="EnsemblPlants" id="Pp3c10_24740V3.1">
    <property type="protein sequence ID" value="PAC:32902280.CDS.1"/>
    <property type="gene ID" value="Pp3c10_24740"/>
</dbReference>
<keyword evidence="3" id="KW-1185">Reference proteome</keyword>
<dbReference type="EMBL" id="ABEU02000010">
    <property type="protein sequence ID" value="PNR47217.1"/>
    <property type="molecule type" value="Genomic_DNA"/>
</dbReference>
<sequence length="47" mass="5729">MKTNALYRVGNHNMKLHFSMQEFVDKHFKKYVPNIKGIEYMEGRHFI</sequence>
<dbReference type="AlphaFoldDB" id="A0A2K1K0C0"/>
<evidence type="ECO:0000313" key="1">
    <source>
        <dbReference type="EMBL" id="PNR47217.1"/>
    </source>
</evidence>
<accession>A0A2K1K0C0</accession>
<dbReference type="Gramene" id="Pp3c10_24740V3.1">
    <property type="protein sequence ID" value="PAC:32902280.CDS.1"/>
    <property type="gene ID" value="Pp3c10_24740"/>
</dbReference>
<dbReference type="InParanoid" id="A0A2K1K0C0"/>
<evidence type="ECO:0000313" key="2">
    <source>
        <dbReference type="EnsemblPlants" id="PAC:32902280.CDS.1"/>
    </source>
</evidence>
<reference evidence="1 3" key="2">
    <citation type="journal article" date="2018" name="Plant J.">
        <title>The Physcomitrella patens chromosome-scale assembly reveals moss genome structure and evolution.</title>
        <authorList>
            <person name="Lang D."/>
            <person name="Ullrich K.K."/>
            <person name="Murat F."/>
            <person name="Fuchs J."/>
            <person name="Jenkins J."/>
            <person name="Haas F.B."/>
            <person name="Piednoel M."/>
            <person name="Gundlach H."/>
            <person name="Van Bel M."/>
            <person name="Meyberg R."/>
            <person name="Vives C."/>
            <person name="Morata J."/>
            <person name="Symeonidi A."/>
            <person name="Hiss M."/>
            <person name="Muchero W."/>
            <person name="Kamisugi Y."/>
            <person name="Saleh O."/>
            <person name="Blanc G."/>
            <person name="Decker E.L."/>
            <person name="van Gessel N."/>
            <person name="Grimwood J."/>
            <person name="Hayes R.D."/>
            <person name="Graham S.W."/>
            <person name="Gunter L.E."/>
            <person name="McDaniel S.F."/>
            <person name="Hoernstein S.N.W."/>
            <person name="Larsson A."/>
            <person name="Li F.W."/>
            <person name="Perroud P.F."/>
            <person name="Phillips J."/>
            <person name="Ranjan P."/>
            <person name="Rokshar D.S."/>
            <person name="Rothfels C.J."/>
            <person name="Schneider L."/>
            <person name="Shu S."/>
            <person name="Stevenson D.W."/>
            <person name="Thummler F."/>
            <person name="Tillich M."/>
            <person name="Villarreal Aguilar J.C."/>
            <person name="Widiez T."/>
            <person name="Wong G.K."/>
            <person name="Wymore A."/>
            <person name="Zhang Y."/>
            <person name="Zimmer A.D."/>
            <person name="Quatrano R.S."/>
            <person name="Mayer K.F.X."/>
            <person name="Goodstein D."/>
            <person name="Casacuberta J.M."/>
            <person name="Vandepoele K."/>
            <person name="Reski R."/>
            <person name="Cuming A.C."/>
            <person name="Tuskan G.A."/>
            <person name="Maumus F."/>
            <person name="Salse J."/>
            <person name="Schmutz J."/>
            <person name="Rensing S.A."/>
        </authorList>
    </citation>
    <scope>NUCLEOTIDE SEQUENCE [LARGE SCALE GENOMIC DNA]</scope>
    <source>
        <strain evidence="2 3">cv. Gransden 2004</strain>
    </source>
</reference>